<keyword evidence="3" id="KW-0479">Metal-binding</keyword>
<keyword evidence="5" id="KW-0862">Zinc</keyword>
<reference evidence="7 8" key="1">
    <citation type="journal article" date="2015" name="G3 (Bethesda)">
        <title>Insights into Ongoing Evolution of the Hexachlorocyclohexane Catabolic Pathway from Comparative Genomics of Ten Sphingomonadaceae Strains.</title>
        <authorList>
            <person name="Pearce S.L."/>
            <person name="Oakeshott J.G."/>
            <person name="Pandey G."/>
        </authorList>
    </citation>
    <scope>NUCLEOTIDE SEQUENCE [LARGE SCALE GENOMIC DNA]</scope>
    <source>
        <strain evidence="7 8">LL01</strain>
    </source>
</reference>
<evidence type="ECO:0000256" key="4">
    <source>
        <dbReference type="ARBA" id="ARBA00022801"/>
    </source>
</evidence>
<dbReference type="STRING" id="1420583.V473_05845"/>
<sequence length="277" mass="30743">MSHYRITSLQLGELYLPHGGSVMRDPVHCWLVRGEGRTILVDSGMADIPTIHKRLRVQGTGGGHPALIAALAAEGLTPTDISHVVLTHMHFDHADNLDLFPDACVVVQRAELLAAVDPVPSQRIFYWKSTLDNLMARKRPAQLMLLDGDHQLFPGIRLLSLPSHTEGMQVVIVDTAKGRAAIVSDLGDHYRYWFPADARATSHPQRSLTGAYLTGNIRSESERDWQRAMRRVQDNSDIVIPAHDFRIPRNIPEQWFAIPDSTDGDLAHEPPEPAASA</sequence>
<dbReference type="PANTHER" id="PTHR42978:SF7">
    <property type="entry name" value="METALLO-HYDROLASE RV2300C-RELATED"/>
    <property type="match status" value="1"/>
</dbReference>
<dbReference type="Proteomes" id="UP000052232">
    <property type="component" value="Unassembled WGS sequence"/>
</dbReference>
<evidence type="ECO:0000259" key="6">
    <source>
        <dbReference type="SMART" id="SM00849"/>
    </source>
</evidence>
<dbReference type="EMBL" id="JACT01000001">
    <property type="protein sequence ID" value="KMS57726.1"/>
    <property type="molecule type" value="Genomic_DNA"/>
</dbReference>
<accession>A0A0J7Y1C8</accession>
<dbReference type="PATRIC" id="fig|1420583.3.peg.1178"/>
<keyword evidence="4" id="KW-0378">Hydrolase</keyword>
<dbReference type="Gene3D" id="3.60.15.10">
    <property type="entry name" value="Ribonuclease Z/Hydroxyacylglutathione hydrolase-like"/>
    <property type="match status" value="1"/>
</dbReference>
<evidence type="ECO:0000256" key="3">
    <source>
        <dbReference type="ARBA" id="ARBA00022723"/>
    </source>
</evidence>
<dbReference type="SUPFAM" id="SSF56281">
    <property type="entry name" value="Metallo-hydrolase/oxidoreductase"/>
    <property type="match status" value="1"/>
</dbReference>
<dbReference type="PANTHER" id="PTHR42978">
    <property type="entry name" value="QUORUM-QUENCHING LACTONASE YTNP-RELATED-RELATED"/>
    <property type="match status" value="1"/>
</dbReference>
<dbReference type="AlphaFoldDB" id="A0A0J7Y1C8"/>
<evidence type="ECO:0000256" key="1">
    <source>
        <dbReference type="ARBA" id="ARBA00001947"/>
    </source>
</evidence>
<evidence type="ECO:0000256" key="5">
    <source>
        <dbReference type="ARBA" id="ARBA00022833"/>
    </source>
</evidence>
<name>A0A0J7Y1C8_9SPHN</name>
<keyword evidence="8" id="KW-1185">Reference proteome</keyword>
<dbReference type="SMART" id="SM00849">
    <property type="entry name" value="Lactamase_B"/>
    <property type="match status" value="1"/>
</dbReference>
<proteinExistence type="inferred from homology"/>
<comment type="similarity">
    <text evidence="2">Belongs to the metallo-beta-lactamase superfamily.</text>
</comment>
<evidence type="ECO:0000256" key="2">
    <source>
        <dbReference type="ARBA" id="ARBA00007749"/>
    </source>
</evidence>
<comment type="caution">
    <text evidence="7">The sequence shown here is derived from an EMBL/GenBank/DDBJ whole genome shotgun (WGS) entry which is preliminary data.</text>
</comment>
<protein>
    <submittedName>
        <fullName evidence="7">Metallo-beta-lactamase</fullName>
    </submittedName>
</protein>
<dbReference type="GO" id="GO:0046872">
    <property type="term" value="F:metal ion binding"/>
    <property type="evidence" value="ECO:0007669"/>
    <property type="project" value="UniProtKB-KW"/>
</dbReference>
<evidence type="ECO:0000313" key="7">
    <source>
        <dbReference type="EMBL" id="KMS57726.1"/>
    </source>
</evidence>
<dbReference type="CDD" id="cd07729">
    <property type="entry name" value="AHL_lactonase_MBL-fold"/>
    <property type="match status" value="1"/>
</dbReference>
<dbReference type="InterPro" id="IPR036866">
    <property type="entry name" value="RibonucZ/Hydroxyglut_hydro"/>
</dbReference>
<dbReference type="InterPro" id="IPR001279">
    <property type="entry name" value="Metallo-B-lactamas"/>
</dbReference>
<gene>
    <name evidence="7" type="ORF">V473_05845</name>
</gene>
<dbReference type="Pfam" id="PF00753">
    <property type="entry name" value="Lactamase_B"/>
    <property type="match status" value="1"/>
</dbReference>
<dbReference type="InterPro" id="IPR051013">
    <property type="entry name" value="MBL_superfamily_lactonases"/>
</dbReference>
<comment type="cofactor">
    <cofactor evidence="1">
        <name>Zn(2+)</name>
        <dbReference type="ChEBI" id="CHEBI:29105"/>
    </cofactor>
</comment>
<organism evidence="7 8">
    <name type="scientific">Sphingobium cupriresistens LL01</name>
    <dbReference type="NCBI Taxonomy" id="1420583"/>
    <lineage>
        <taxon>Bacteria</taxon>
        <taxon>Pseudomonadati</taxon>
        <taxon>Pseudomonadota</taxon>
        <taxon>Alphaproteobacteria</taxon>
        <taxon>Sphingomonadales</taxon>
        <taxon>Sphingomonadaceae</taxon>
        <taxon>Sphingobium</taxon>
    </lineage>
</organism>
<evidence type="ECO:0000313" key="8">
    <source>
        <dbReference type="Proteomes" id="UP000052232"/>
    </source>
</evidence>
<dbReference type="RefSeq" id="WP_066601368.1">
    <property type="nucleotide sequence ID" value="NZ_KQ130434.1"/>
</dbReference>
<dbReference type="GO" id="GO:0016787">
    <property type="term" value="F:hydrolase activity"/>
    <property type="evidence" value="ECO:0007669"/>
    <property type="project" value="UniProtKB-KW"/>
</dbReference>
<feature type="domain" description="Metallo-beta-lactamase" evidence="6">
    <location>
        <begin position="26"/>
        <end position="243"/>
    </location>
</feature>